<evidence type="ECO:0000256" key="7">
    <source>
        <dbReference type="ARBA" id="ARBA00022679"/>
    </source>
</evidence>
<dbReference type="InterPro" id="IPR006700">
    <property type="entry name" value="RsmE"/>
</dbReference>
<feature type="domain" description="Ribosomal RNA small subunit methyltransferase E methyltransferase" evidence="11">
    <location>
        <begin position="32"/>
        <end position="90"/>
    </location>
</feature>
<keyword evidence="13" id="KW-1185">Reference proteome</keyword>
<dbReference type="Pfam" id="PF04452">
    <property type="entry name" value="Methyltrans_RNA"/>
    <property type="match status" value="1"/>
</dbReference>
<dbReference type="EMBL" id="JBBPBK010000002">
    <property type="protein sequence ID" value="KAK9289319.1"/>
    <property type="molecule type" value="Genomic_DNA"/>
</dbReference>
<reference evidence="12 13" key="1">
    <citation type="journal article" date="2024" name="Plant J.">
        <title>Genome sequences and population genomics reveal climatic adaptation and genomic divergence between two closely related sweetgum species.</title>
        <authorList>
            <person name="Xu W.Q."/>
            <person name="Ren C.Q."/>
            <person name="Zhang X.Y."/>
            <person name="Comes H.P."/>
            <person name="Liu X.H."/>
            <person name="Li Y.G."/>
            <person name="Kettle C.J."/>
            <person name="Jalonen R."/>
            <person name="Gaisberger H."/>
            <person name="Ma Y.Z."/>
            <person name="Qiu Y.X."/>
        </authorList>
    </citation>
    <scope>NUCLEOTIDE SEQUENCE [LARGE SCALE GENOMIC DNA]</scope>
    <source>
        <strain evidence="12">Hangzhou</strain>
    </source>
</reference>
<evidence type="ECO:0000313" key="12">
    <source>
        <dbReference type="EMBL" id="KAK9289319.1"/>
    </source>
</evidence>
<evidence type="ECO:0000313" key="13">
    <source>
        <dbReference type="Proteomes" id="UP001415857"/>
    </source>
</evidence>
<proteinExistence type="inferred from homology"/>
<comment type="similarity">
    <text evidence="2">Belongs to the RNA methyltransferase RsmE family.</text>
</comment>
<gene>
    <name evidence="12" type="ORF">L1049_007474</name>
</gene>
<dbReference type="EC" id="2.1.1.193" evidence="3"/>
<protein>
    <recommendedName>
        <fullName evidence="3">16S rRNA (uracil(1498)-N(3))-methyltransferase</fullName>
        <ecNumber evidence="3">2.1.1.193</ecNumber>
    </recommendedName>
</protein>
<dbReference type="Gene3D" id="3.40.1280.10">
    <property type="match status" value="1"/>
</dbReference>
<comment type="subcellular location">
    <subcellularLocation>
        <location evidence="1">Cytoplasm</location>
    </subcellularLocation>
</comment>
<evidence type="ECO:0000256" key="8">
    <source>
        <dbReference type="ARBA" id="ARBA00022691"/>
    </source>
</evidence>
<keyword evidence="6" id="KW-0489">Methyltransferase</keyword>
<keyword evidence="4" id="KW-0963">Cytoplasm</keyword>
<dbReference type="InterPro" id="IPR029028">
    <property type="entry name" value="Alpha/beta_knot_MTases"/>
</dbReference>
<evidence type="ECO:0000256" key="4">
    <source>
        <dbReference type="ARBA" id="ARBA00022490"/>
    </source>
</evidence>
<evidence type="ECO:0000256" key="1">
    <source>
        <dbReference type="ARBA" id="ARBA00004496"/>
    </source>
</evidence>
<dbReference type="GO" id="GO:0070042">
    <property type="term" value="F:rRNA (uridine-N3-)-methyltransferase activity"/>
    <property type="evidence" value="ECO:0007669"/>
    <property type="project" value="TreeGrafter"/>
</dbReference>
<dbReference type="SUPFAM" id="SSF75217">
    <property type="entry name" value="alpha/beta knot"/>
    <property type="match status" value="1"/>
</dbReference>
<keyword evidence="5" id="KW-0698">rRNA processing</keyword>
<accession>A0AAP0S453</accession>
<dbReference type="GO" id="GO:0070475">
    <property type="term" value="P:rRNA base methylation"/>
    <property type="evidence" value="ECO:0007669"/>
    <property type="project" value="TreeGrafter"/>
</dbReference>
<keyword evidence="7" id="KW-0808">Transferase</keyword>
<dbReference type="InterPro" id="IPR029026">
    <property type="entry name" value="tRNA_m1G_MTases_N"/>
</dbReference>
<evidence type="ECO:0000256" key="9">
    <source>
        <dbReference type="ARBA" id="ARBA00025699"/>
    </source>
</evidence>
<dbReference type="PANTHER" id="PTHR30027">
    <property type="entry name" value="RIBOSOMAL RNA SMALL SUBUNIT METHYLTRANSFERASE E"/>
    <property type="match status" value="1"/>
</dbReference>
<evidence type="ECO:0000259" key="11">
    <source>
        <dbReference type="Pfam" id="PF04452"/>
    </source>
</evidence>
<organism evidence="12 13">
    <name type="scientific">Liquidambar formosana</name>
    <name type="common">Formosan gum</name>
    <dbReference type="NCBI Taxonomy" id="63359"/>
    <lineage>
        <taxon>Eukaryota</taxon>
        <taxon>Viridiplantae</taxon>
        <taxon>Streptophyta</taxon>
        <taxon>Embryophyta</taxon>
        <taxon>Tracheophyta</taxon>
        <taxon>Spermatophyta</taxon>
        <taxon>Magnoliopsida</taxon>
        <taxon>eudicotyledons</taxon>
        <taxon>Gunneridae</taxon>
        <taxon>Pentapetalae</taxon>
        <taxon>Saxifragales</taxon>
        <taxon>Altingiaceae</taxon>
        <taxon>Liquidambar</taxon>
    </lineage>
</organism>
<comment type="catalytic activity">
    <reaction evidence="10">
        <text>uridine(1498) in 16S rRNA + S-adenosyl-L-methionine = N(3)-methyluridine(1498) in 16S rRNA + S-adenosyl-L-homocysteine + H(+)</text>
        <dbReference type="Rhea" id="RHEA:42920"/>
        <dbReference type="Rhea" id="RHEA-COMP:10283"/>
        <dbReference type="Rhea" id="RHEA-COMP:10284"/>
        <dbReference type="ChEBI" id="CHEBI:15378"/>
        <dbReference type="ChEBI" id="CHEBI:57856"/>
        <dbReference type="ChEBI" id="CHEBI:59789"/>
        <dbReference type="ChEBI" id="CHEBI:65315"/>
        <dbReference type="ChEBI" id="CHEBI:74502"/>
        <dbReference type="EC" id="2.1.1.193"/>
    </reaction>
</comment>
<evidence type="ECO:0000256" key="3">
    <source>
        <dbReference type="ARBA" id="ARBA00012328"/>
    </source>
</evidence>
<evidence type="ECO:0000256" key="2">
    <source>
        <dbReference type="ARBA" id="ARBA00005528"/>
    </source>
</evidence>
<name>A0AAP0S453_LIQFO</name>
<dbReference type="PANTHER" id="PTHR30027:SF3">
    <property type="entry name" value="16S RRNA (URACIL(1498)-N(3))-METHYLTRANSFERASE"/>
    <property type="match status" value="1"/>
</dbReference>
<evidence type="ECO:0000256" key="6">
    <source>
        <dbReference type="ARBA" id="ARBA00022603"/>
    </source>
</evidence>
<dbReference type="Proteomes" id="UP001415857">
    <property type="component" value="Unassembled WGS sequence"/>
</dbReference>
<dbReference type="InterPro" id="IPR046886">
    <property type="entry name" value="RsmE_MTase_dom"/>
</dbReference>
<dbReference type="GO" id="GO:0005737">
    <property type="term" value="C:cytoplasm"/>
    <property type="evidence" value="ECO:0007669"/>
    <property type="project" value="UniProtKB-SubCell"/>
</dbReference>
<keyword evidence="8" id="KW-0949">S-adenosyl-L-methionine</keyword>
<dbReference type="AlphaFoldDB" id="A0AAP0S453"/>
<evidence type="ECO:0000256" key="5">
    <source>
        <dbReference type="ARBA" id="ARBA00022552"/>
    </source>
</evidence>
<evidence type="ECO:0000256" key="10">
    <source>
        <dbReference type="ARBA" id="ARBA00047944"/>
    </source>
</evidence>
<comment type="function">
    <text evidence="9">Specifically methylates the N3 position of the uracil ring of uridine 1498 (m3U1498) in 16S rRNA. Acts on the fully assembled 30S ribosomal subunit.</text>
</comment>
<sequence length="107" mass="11839">MEGCIQSIDRTGVDFVAFEDPKLVLPQSTQWHVFASFGTLKGGRADWLVEKFTELGANSVTPLLTERSPSISENCVDRLQRVILAAAKQCCPVKAIFCGFSRSYSCY</sequence>
<comment type="caution">
    <text evidence="12">The sequence shown here is derived from an EMBL/GenBank/DDBJ whole genome shotgun (WGS) entry which is preliminary data.</text>
</comment>